<dbReference type="InterPro" id="IPR050997">
    <property type="entry name" value="MAPEG"/>
</dbReference>
<accession>A0A0D2CI56</accession>
<protein>
    <recommendedName>
        <fullName evidence="8">Glutathione S-transferase</fullName>
    </recommendedName>
</protein>
<dbReference type="GO" id="GO:0005783">
    <property type="term" value="C:endoplasmic reticulum"/>
    <property type="evidence" value="ECO:0007669"/>
    <property type="project" value="TreeGrafter"/>
</dbReference>
<dbReference type="OrthoDB" id="410651at2759"/>
<dbReference type="RefSeq" id="XP_013310066.1">
    <property type="nucleotide sequence ID" value="XM_013454612.1"/>
</dbReference>
<gene>
    <name evidence="6" type="ORF">PV05_11156</name>
</gene>
<feature type="transmembrane region" description="Helical" evidence="5">
    <location>
        <begin position="91"/>
        <end position="114"/>
    </location>
</feature>
<feature type="transmembrane region" description="Helical" evidence="5">
    <location>
        <begin position="126"/>
        <end position="146"/>
    </location>
</feature>
<dbReference type="Gene3D" id="1.20.120.550">
    <property type="entry name" value="Membrane associated eicosanoid/glutathione metabolism-like domain"/>
    <property type="match status" value="1"/>
</dbReference>
<dbReference type="Pfam" id="PF01124">
    <property type="entry name" value="MAPEG"/>
    <property type="match status" value="1"/>
</dbReference>
<dbReference type="PANTHER" id="PTHR10250:SF26">
    <property type="entry name" value="GLUTATHIONE S-TRANSFERASE 3, MITOCHONDRIAL"/>
    <property type="match status" value="1"/>
</dbReference>
<dbReference type="Proteomes" id="UP000054342">
    <property type="component" value="Unassembled WGS sequence"/>
</dbReference>
<dbReference type="HOGENOM" id="CLU_110291_1_1_1"/>
<evidence type="ECO:0000256" key="5">
    <source>
        <dbReference type="SAM" id="Phobius"/>
    </source>
</evidence>
<dbReference type="SUPFAM" id="SSF161084">
    <property type="entry name" value="MAPEG domain-like"/>
    <property type="match status" value="1"/>
</dbReference>
<dbReference type="GeneID" id="25333064"/>
<dbReference type="InterPro" id="IPR001129">
    <property type="entry name" value="Membr-assoc_MAPEG"/>
</dbReference>
<keyword evidence="2 5" id="KW-0812">Transmembrane</keyword>
<evidence type="ECO:0000256" key="3">
    <source>
        <dbReference type="ARBA" id="ARBA00022989"/>
    </source>
</evidence>
<evidence type="ECO:0000256" key="2">
    <source>
        <dbReference type="ARBA" id="ARBA00022692"/>
    </source>
</evidence>
<feature type="transmembrane region" description="Helical" evidence="5">
    <location>
        <begin position="12"/>
        <end position="28"/>
    </location>
</feature>
<dbReference type="EMBL" id="KN847323">
    <property type="protein sequence ID" value="KIW49482.1"/>
    <property type="molecule type" value="Genomic_DNA"/>
</dbReference>
<comment type="subcellular location">
    <subcellularLocation>
        <location evidence="1">Membrane</location>
        <topology evidence="1">Multi-pass membrane protein</topology>
    </subcellularLocation>
</comment>
<sequence length="149" mass="16323">MAYTMTVPDKYGYVVLIALGLSPILAFAQGNVVTSLRKPAGVPYPNPYATPQQAKEKPAAYKFNCAQRAHANLLENMPQTMMYMLFAGLKYPVATAVLGAGWLLFRIVYAYGYIQGQKENGSGRMYGGACWLMQAGLWALCIPTALKML</sequence>
<dbReference type="AlphaFoldDB" id="A0A0D2CI56"/>
<evidence type="ECO:0000313" key="6">
    <source>
        <dbReference type="EMBL" id="KIW49482.1"/>
    </source>
</evidence>
<dbReference type="STRING" id="348802.A0A0D2CI56"/>
<name>A0A0D2CI56_9EURO</name>
<dbReference type="GO" id="GO:0005635">
    <property type="term" value="C:nuclear envelope"/>
    <property type="evidence" value="ECO:0007669"/>
    <property type="project" value="TreeGrafter"/>
</dbReference>
<evidence type="ECO:0000313" key="7">
    <source>
        <dbReference type="Proteomes" id="UP000054342"/>
    </source>
</evidence>
<dbReference type="PANTHER" id="PTHR10250">
    <property type="entry name" value="MICROSOMAL GLUTATHIONE S-TRANSFERASE"/>
    <property type="match status" value="1"/>
</dbReference>
<evidence type="ECO:0000256" key="1">
    <source>
        <dbReference type="ARBA" id="ARBA00004141"/>
    </source>
</evidence>
<dbReference type="GO" id="GO:0004602">
    <property type="term" value="F:glutathione peroxidase activity"/>
    <property type="evidence" value="ECO:0007669"/>
    <property type="project" value="TreeGrafter"/>
</dbReference>
<keyword evidence="4 5" id="KW-0472">Membrane</keyword>
<keyword evidence="3 5" id="KW-1133">Transmembrane helix</keyword>
<proteinExistence type="predicted"/>
<evidence type="ECO:0000256" key="4">
    <source>
        <dbReference type="ARBA" id="ARBA00023136"/>
    </source>
</evidence>
<keyword evidence="7" id="KW-1185">Reference proteome</keyword>
<reference evidence="6 7" key="1">
    <citation type="submission" date="2015-01" db="EMBL/GenBank/DDBJ databases">
        <title>The Genome Sequence of Exophiala xenobiotica CBS118157.</title>
        <authorList>
            <consortium name="The Broad Institute Genomics Platform"/>
            <person name="Cuomo C."/>
            <person name="de Hoog S."/>
            <person name="Gorbushina A."/>
            <person name="Stielow B."/>
            <person name="Teixiera M."/>
            <person name="Abouelleil A."/>
            <person name="Chapman S.B."/>
            <person name="Priest M."/>
            <person name="Young S.K."/>
            <person name="Wortman J."/>
            <person name="Nusbaum C."/>
            <person name="Birren B."/>
        </authorList>
    </citation>
    <scope>NUCLEOTIDE SEQUENCE [LARGE SCALE GENOMIC DNA]</scope>
    <source>
        <strain evidence="6 7">CBS 118157</strain>
    </source>
</reference>
<dbReference type="GO" id="GO:0016020">
    <property type="term" value="C:membrane"/>
    <property type="evidence" value="ECO:0007669"/>
    <property type="project" value="UniProtKB-SubCell"/>
</dbReference>
<organism evidence="6 7">
    <name type="scientific">Exophiala xenobiotica</name>
    <dbReference type="NCBI Taxonomy" id="348802"/>
    <lineage>
        <taxon>Eukaryota</taxon>
        <taxon>Fungi</taxon>
        <taxon>Dikarya</taxon>
        <taxon>Ascomycota</taxon>
        <taxon>Pezizomycotina</taxon>
        <taxon>Eurotiomycetes</taxon>
        <taxon>Chaetothyriomycetidae</taxon>
        <taxon>Chaetothyriales</taxon>
        <taxon>Herpotrichiellaceae</taxon>
        <taxon>Exophiala</taxon>
    </lineage>
</organism>
<dbReference type="InterPro" id="IPR023352">
    <property type="entry name" value="MAPEG-like_dom_sf"/>
</dbReference>
<dbReference type="GO" id="GO:0004364">
    <property type="term" value="F:glutathione transferase activity"/>
    <property type="evidence" value="ECO:0007669"/>
    <property type="project" value="TreeGrafter"/>
</dbReference>
<evidence type="ECO:0008006" key="8">
    <source>
        <dbReference type="Google" id="ProtNLM"/>
    </source>
</evidence>